<evidence type="ECO:0008006" key="4">
    <source>
        <dbReference type="Google" id="ProtNLM"/>
    </source>
</evidence>
<accession>A0ABT3HSP6</accession>
<dbReference type="RefSeq" id="WP_264744713.1">
    <property type="nucleotide sequence ID" value="NZ_JAPDHV010000010.1"/>
</dbReference>
<dbReference type="Proteomes" id="UP001163719">
    <property type="component" value="Unassembled WGS sequence"/>
</dbReference>
<evidence type="ECO:0000256" key="1">
    <source>
        <dbReference type="SAM" id="SignalP"/>
    </source>
</evidence>
<sequence>MVKNIKFLTLIVILISLISCVQNREEDNYVTPYKGTWTGNYSGDQIGTLIMKVSEKGTVEVKRTSMEFQETFYTSLLGGGSGALSTMTPSASGFIVYGSLETKSGTWKMGALQGTWSVVKN</sequence>
<feature type="chain" id="PRO_5045288279" description="Lipoprotein" evidence="1">
    <location>
        <begin position="25"/>
        <end position="121"/>
    </location>
</feature>
<reference evidence="2" key="1">
    <citation type="submission" date="2022-10" db="EMBL/GenBank/DDBJ databases">
        <title>Chryseobacterium babae sp. nov. isolated from the gut of the beetle Oryctes rhinoceros, and Chryseobacterium kimseyorum sp. nov., isolated from a stick insect rearing cage.</title>
        <authorList>
            <person name="Shelomi M."/>
            <person name="Han C.-J."/>
            <person name="Chen W.-M."/>
            <person name="Chen H.-K."/>
            <person name="Liaw S.-J."/>
            <person name="Muhle E."/>
            <person name="Clermont D."/>
        </authorList>
    </citation>
    <scope>NUCLEOTIDE SEQUENCE</scope>
    <source>
        <strain evidence="2">WLa1L2M3</strain>
    </source>
</reference>
<proteinExistence type="predicted"/>
<comment type="caution">
    <text evidence="2">The sequence shown here is derived from an EMBL/GenBank/DDBJ whole genome shotgun (WGS) entry which is preliminary data.</text>
</comment>
<dbReference type="PROSITE" id="PS51257">
    <property type="entry name" value="PROKAR_LIPOPROTEIN"/>
    <property type="match status" value="1"/>
</dbReference>
<keyword evidence="3" id="KW-1185">Reference proteome</keyword>
<dbReference type="EMBL" id="JAPDHV010000010">
    <property type="protein sequence ID" value="MCW3162798.1"/>
    <property type="molecule type" value="Genomic_DNA"/>
</dbReference>
<organism evidence="2 3">
    <name type="scientific">Chryseobacterium oryctis</name>
    <dbReference type="NCBI Taxonomy" id="2952618"/>
    <lineage>
        <taxon>Bacteria</taxon>
        <taxon>Pseudomonadati</taxon>
        <taxon>Bacteroidota</taxon>
        <taxon>Flavobacteriia</taxon>
        <taxon>Flavobacteriales</taxon>
        <taxon>Weeksellaceae</taxon>
        <taxon>Chryseobacterium group</taxon>
        <taxon>Chryseobacterium</taxon>
    </lineage>
</organism>
<evidence type="ECO:0000313" key="3">
    <source>
        <dbReference type="Proteomes" id="UP001163719"/>
    </source>
</evidence>
<protein>
    <recommendedName>
        <fullName evidence="4">Lipoprotein</fullName>
    </recommendedName>
</protein>
<keyword evidence="1" id="KW-0732">Signal</keyword>
<feature type="signal peptide" evidence="1">
    <location>
        <begin position="1"/>
        <end position="24"/>
    </location>
</feature>
<name>A0ABT3HSP6_9FLAO</name>
<gene>
    <name evidence="2" type="ORF">OH806_16120</name>
</gene>
<evidence type="ECO:0000313" key="2">
    <source>
        <dbReference type="EMBL" id="MCW3162798.1"/>
    </source>
</evidence>